<evidence type="ECO:0000313" key="2">
    <source>
        <dbReference type="EMBL" id="KAL0151313.1"/>
    </source>
</evidence>
<dbReference type="Proteomes" id="UP001529510">
    <property type="component" value="Unassembled WGS sequence"/>
</dbReference>
<feature type="non-terminal residue" evidence="2">
    <location>
        <position position="52"/>
    </location>
</feature>
<name>A0ABD0MMJ7_CIRMR</name>
<feature type="compositionally biased region" description="Polar residues" evidence="1">
    <location>
        <begin position="36"/>
        <end position="52"/>
    </location>
</feature>
<proteinExistence type="predicted"/>
<dbReference type="EMBL" id="JAMKFB020000255">
    <property type="protein sequence ID" value="KAL0151313.1"/>
    <property type="molecule type" value="Genomic_DNA"/>
</dbReference>
<evidence type="ECO:0000313" key="3">
    <source>
        <dbReference type="Proteomes" id="UP001529510"/>
    </source>
</evidence>
<keyword evidence="3" id="KW-1185">Reference proteome</keyword>
<organism evidence="2 3">
    <name type="scientific">Cirrhinus mrigala</name>
    <name type="common">Mrigala</name>
    <dbReference type="NCBI Taxonomy" id="683832"/>
    <lineage>
        <taxon>Eukaryota</taxon>
        <taxon>Metazoa</taxon>
        <taxon>Chordata</taxon>
        <taxon>Craniata</taxon>
        <taxon>Vertebrata</taxon>
        <taxon>Euteleostomi</taxon>
        <taxon>Actinopterygii</taxon>
        <taxon>Neopterygii</taxon>
        <taxon>Teleostei</taxon>
        <taxon>Ostariophysi</taxon>
        <taxon>Cypriniformes</taxon>
        <taxon>Cyprinidae</taxon>
        <taxon>Labeoninae</taxon>
        <taxon>Labeonini</taxon>
        <taxon>Cirrhinus</taxon>
    </lineage>
</organism>
<evidence type="ECO:0000256" key="1">
    <source>
        <dbReference type="SAM" id="MobiDB-lite"/>
    </source>
</evidence>
<feature type="compositionally biased region" description="Polar residues" evidence="1">
    <location>
        <begin position="7"/>
        <end position="17"/>
    </location>
</feature>
<sequence length="52" mass="5259">MGVGSFDSGQSTANHESPSPLPSHALATTIEDPSNPIHTGISSNLNAIETLG</sequence>
<reference evidence="2 3" key="1">
    <citation type="submission" date="2024-05" db="EMBL/GenBank/DDBJ databases">
        <title>Genome sequencing and assembly of Indian major carp, Cirrhinus mrigala (Hamilton, 1822).</title>
        <authorList>
            <person name="Mohindra V."/>
            <person name="Chowdhury L.M."/>
            <person name="Lal K."/>
            <person name="Jena J.K."/>
        </authorList>
    </citation>
    <scope>NUCLEOTIDE SEQUENCE [LARGE SCALE GENOMIC DNA]</scope>
    <source>
        <strain evidence="2">CM1030</strain>
        <tissue evidence="2">Blood</tissue>
    </source>
</reference>
<comment type="caution">
    <text evidence="2">The sequence shown here is derived from an EMBL/GenBank/DDBJ whole genome shotgun (WGS) entry which is preliminary data.</text>
</comment>
<dbReference type="AlphaFoldDB" id="A0ABD0MMJ7"/>
<gene>
    <name evidence="2" type="ORF">M9458_053504</name>
</gene>
<accession>A0ABD0MMJ7</accession>
<protein>
    <submittedName>
        <fullName evidence="2">Uncharacterized protein</fullName>
    </submittedName>
</protein>
<feature type="region of interest" description="Disordered" evidence="1">
    <location>
        <begin position="1"/>
        <end position="52"/>
    </location>
</feature>